<dbReference type="Ensembl" id="ENSCPRT00005030049.1">
    <property type="protein sequence ID" value="ENSCPRP00005025730.1"/>
    <property type="gene ID" value="ENSCPRG00005017836.1"/>
</dbReference>
<name>A0A7M4FP72_CROPO</name>
<proteinExistence type="predicted"/>
<dbReference type="GeneTree" id="ENSGT00940000160610"/>
<evidence type="ECO:0000313" key="5">
    <source>
        <dbReference type="Ensembl" id="ENSCPRP00005025730.1"/>
    </source>
</evidence>
<protein>
    <recommendedName>
        <fullName evidence="4">C2 domain-containing protein</fullName>
    </recommendedName>
</protein>
<keyword evidence="2" id="KW-0677">Repeat</keyword>
<dbReference type="FunFam" id="2.60.40.150:FF:000006">
    <property type="entry name" value="Synaptotagmin-like 5, isoform CRA_a"/>
    <property type="match status" value="1"/>
</dbReference>
<reference evidence="5" key="2">
    <citation type="submission" date="2025-09" db="UniProtKB">
        <authorList>
            <consortium name="Ensembl"/>
        </authorList>
    </citation>
    <scope>IDENTIFICATION</scope>
</reference>
<sequence length="462" mass="52349">MTLGACISYIVLPRFSCSTHLFPTDHPHKLERVKWGSFFGCFIFCASFPLLPGIEAPSTAAVELLLWKNNQPNKKTHVRLLLHLLQIQNAPSLQQLIIGAKDNNAVFTKKGCRPGEDLPSSPLSDVIFCGGVKHGSLFSLNSTCTEADNFDKANITGEIEFAIKYIFKTCTLEVCINACKNLAYGEEKKKKCNPYVKTYLLPDKTPRSKRKTIVRKGTVDPAFHEILKYTIDYAQLETRQLQISVWHAGVFKNRVFLGEVLVPLSSWNFEDNSMQSYNWYQLKAKPEDNQVQYSGDLLVRAKMCLPSPPEKFQYEEGLRGLEEMLCFLPLQYTCRGNNLTEHLFFSFLFGSCLVLPDQRELKQKSPVLRKETCPHWKHLFVFDGVTPSQLQGAYLDLTIWNQASFGLSDRFLGGARLSTQEPIGSTASNPQAKVLWQRILSRPNTWMDITLALQSNKGVFKS</sequence>
<feature type="domain" description="C2" evidence="4">
    <location>
        <begin position="155"/>
        <end position="277"/>
    </location>
</feature>
<keyword evidence="3" id="KW-0472">Membrane</keyword>
<dbReference type="InterPro" id="IPR000008">
    <property type="entry name" value="C2_dom"/>
</dbReference>
<dbReference type="SUPFAM" id="SSF49562">
    <property type="entry name" value="C2 domain (Calcium/lipid-binding domain, CaLB)"/>
    <property type="match status" value="2"/>
</dbReference>
<dbReference type="Pfam" id="PF00168">
    <property type="entry name" value="C2"/>
    <property type="match status" value="2"/>
</dbReference>
<dbReference type="Gene3D" id="2.60.40.150">
    <property type="entry name" value="C2 domain"/>
    <property type="match status" value="2"/>
</dbReference>
<dbReference type="OMA" id="RSICYEL"/>
<comment type="subcellular location">
    <subcellularLocation>
        <location evidence="1">Membrane</location>
    </subcellularLocation>
</comment>
<dbReference type="GO" id="GO:0070382">
    <property type="term" value="C:exocytic vesicle"/>
    <property type="evidence" value="ECO:0007669"/>
    <property type="project" value="TreeGrafter"/>
</dbReference>
<keyword evidence="6" id="KW-1185">Reference proteome</keyword>
<dbReference type="GO" id="GO:0005886">
    <property type="term" value="C:plasma membrane"/>
    <property type="evidence" value="ECO:0007669"/>
    <property type="project" value="TreeGrafter"/>
</dbReference>
<evidence type="ECO:0000256" key="1">
    <source>
        <dbReference type="ARBA" id="ARBA00004370"/>
    </source>
</evidence>
<dbReference type="CDD" id="cd08521">
    <property type="entry name" value="C2A_SLP"/>
    <property type="match status" value="1"/>
</dbReference>
<dbReference type="GO" id="GO:0042043">
    <property type="term" value="F:neurexin family protein binding"/>
    <property type="evidence" value="ECO:0007669"/>
    <property type="project" value="TreeGrafter"/>
</dbReference>
<dbReference type="SMART" id="SM00239">
    <property type="entry name" value="C2"/>
    <property type="match status" value="2"/>
</dbReference>
<dbReference type="PANTHER" id="PTHR45716">
    <property type="entry name" value="BITESIZE, ISOFORM I"/>
    <property type="match status" value="1"/>
</dbReference>
<feature type="domain" description="C2" evidence="4">
    <location>
        <begin position="308"/>
        <end position="437"/>
    </location>
</feature>
<dbReference type="InterPro" id="IPR035892">
    <property type="entry name" value="C2_domain_sf"/>
</dbReference>
<dbReference type="AlphaFoldDB" id="A0A7M4FP72"/>
<dbReference type="PANTHER" id="PTHR45716:SF1">
    <property type="entry name" value="SYNAPTOTAGMIN-LIKE PROTEIN 3"/>
    <property type="match status" value="1"/>
</dbReference>
<evidence type="ECO:0000313" key="6">
    <source>
        <dbReference type="Proteomes" id="UP000594220"/>
    </source>
</evidence>
<reference evidence="5" key="1">
    <citation type="submission" date="2025-08" db="UniProtKB">
        <authorList>
            <consortium name="Ensembl"/>
        </authorList>
    </citation>
    <scope>IDENTIFICATION</scope>
</reference>
<evidence type="ECO:0000256" key="3">
    <source>
        <dbReference type="ARBA" id="ARBA00023136"/>
    </source>
</evidence>
<dbReference type="GO" id="GO:0006887">
    <property type="term" value="P:exocytosis"/>
    <property type="evidence" value="ECO:0007669"/>
    <property type="project" value="TreeGrafter"/>
</dbReference>
<accession>A0A7M4FP72</accession>
<evidence type="ECO:0000259" key="4">
    <source>
        <dbReference type="PROSITE" id="PS50004"/>
    </source>
</evidence>
<evidence type="ECO:0000256" key="2">
    <source>
        <dbReference type="ARBA" id="ARBA00022737"/>
    </source>
</evidence>
<dbReference type="Proteomes" id="UP000594220">
    <property type="component" value="Unplaced"/>
</dbReference>
<organism evidence="5 6">
    <name type="scientific">Crocodylus porosus</name>
    <name type="common">Saltwater crocodile</name>
    <name type="synonym">Estuarine crocodile</name>
    <dbReference type="NCBI Taxonomy" id="8502"/>
    <lineage>
        <taxon>Eukaryota</taxon>
        <taxon>Metazoa</taxon>
        <taxon>Chordata</taxon>
        <taxon>Craniata</taxon>
        <taxon>Vertebrata</taxon>
        <taxon>Euteleostomi</taxon>
        <taxon>Archelosauria</taxon>
        <taxon>Archosauria</taxon>
        <taxon>Crocodylia</taxon>
        <taxon>Longirostres</taxon>
        <taxon>Crocodylidae</taxon>
        <taxon>Crocodylus</taxon>
    </lineage>
</organism>
<dbReference type="PROSITE" id="PS50004">
    <property type="entry name" value="C2"/>
    <property type="match status" value="2"/>
</dbReference>